<reference evidence="2" key="2">
    <citation type="submission" date="2016-01" db="EMBL/GenBank/DDBJ databases">
        <title>Draft Genome Sequence of Paenibacillus amylolyticus Heshi-A3 that Was Isolated from Fermented Rice Bran with Aging Salted Mackerel, Which Was Named Heshiko as Traditional Fermented Seafood in Japan.</title>
        <authorList>
            <person name="Akuzawa S."/>
            <person name="Nakagawa J."/>
            <person name="Kanekatsu T."/>
            <person name="Kubota E."/>
            <person name="Ohtake R."/>
            <person name="Suzuki T."/>
            <person name="Kanesaki Y."/>
        </authorList>
    </citation>
    <scope>NUCLEOTIDE SEQUENCE [LARGE SCALE GENOMIC DNA]</scope>
    <source>
        <strain evidence="2">Heshi-A3</strain>
    </source>
</reference>
<dbReference type="Proteomes" id="UP000069697">
    <property type="component" value="Unassembled WGS sequence"/>
</dbReference>
<proteinExistence type="predicted"/>
<organism evidence="1 2">
    <name type="scientific">Paenibacillus amylolyticus</name>
    <dbReference type="NCBI Taxonomy" id="1451"/>
    <lineage>
        <taxon>Bacteria</taxon>
        <taxon>Bacillati</taxon>
        <taxon>Bacillota</taxon>
        <taxon>Bacilli</taxon>
        <taxon>Bacillales</taxon>
        <taxon>Paenibacillaceae</taxon>
        <taxon>Paenibacillus</taxon>
    </lineage>
</organism>
<name>A0A100VS72_PAEAM</name>
<dbReference type="RefSeq" id="WP_260986464.1">
    <property type="nucleotide sequence ID" value="NZ_BCNV01000007.1"/>
</dbReference>
<comment type="caution">
    <text evidence="1">The sequence shown here is derived from an EMBL/GenBank/DDBJ whole genome shotgun (WGS) entry which is preliminary data.</text>
</comment>
<evidence type="ECO:0000313" key="1">
    <source>
        <dbReference type="EMBL" id="GAS85089.1"/>
    </source>
</evidence>
<dbReference type="EMBL" id="BCNV01000007">
    <property type="protein sequence ID" value="GAS85089.1"/>
    <property type="molecule type" value="Genomic_DNA"/>
</dbReference>
<protein>
    <submittedName>
        <fullName evidence="1">Type III restriction protein res subunit</fullName>
    </submittedName>
</protein>
<sequence length="40" mass="4517">MKQGIYEQLINTITRQEISALDPDVYNIGTEKLDAIDHLG</sequence>
<gene>
    <name evidence="1" type="ORF">PAHA3_5210</name>
</gene>
<evidence type="ECO:0000313" key="2">
    <source>
        <dbReference type="Proteomes" id="UP000069697"/>
    </source>
</evidence>
<reference evidence="1 2" key="1">
    <citation type="journal article" date="2016" name="Genome Announc.">
        <title>Draft Genome Sequence of Paenibacillus amylolyticus Heshi-A3, Isolated from Fermented Rice Bran in a Japanese Fermented Seafood Dish.</title>
        <authorList>
            <person name="Akuzawa S."/>
            <person name="Nagaoka J."/>
            <person name="Kanekatsu M."/>
            <person name="Kubota E."/>
            <person name="Ohtake R."/>
            <person name="Suzuki T."/>
            <person name="Kanesaki Y."/>
        </authorList>
    </citation>
    <scope>NUCLEOTIDE SEQUENCE [LARGE SCALE GENOMIC DNA]</scope>
    <source>
        <strain evidence="1 2">Heshi-A3</strain>
    </source>
</reference>
<accession>A0A100VS72</accession>
<dbReference type="AlphaFoldDB" id="A0A100VS72"/>